<keyword evidence="5 6" id="KW-0472">Membrane</keyword>
<feature type="transmembrane region" description="Helical" evidence="6">
    <location>
        <begin position="252"/>
        <end position="273"/>
    </location>
</feature>
<sequence length="449" mass="46600">MGWCDARHSGCRAPAPTTLVAMSRPAGAVRLSLWRDRTFGTYWIAQSLSAAGDSFAYLAVPLLVLQATGSVARMGLLTAVAGAASVVAGIFGGVLVDRYDRRTLMIVTDLARLVLYALVPLAWLAGPQVWLLFVVLPICEAAGMVFQVAAVTAVRNLVDRDRITEANGRLQATYAAAAVLGPLLAGVVSARFGPAVAIAVNAASFAISTVGLWLIRLRPAQPDDAAPVTRQRPLVEFLAGARFLWRQPVLRALTVLLSVFIFLTYGFTDVLIYHVTHDLGGSEGTVGTVLGLAAVGTIAGALLVAPLRRRRGFGVTWIGAHAICGFAVAGVGLATTVPTVTALTAVYLCCLSVGGICSMSLRQEITPDHLLGRVTSAFWSTHYALGPAGAVALTWAAARYGVAAVAVVAGAGCLLVAIGGLFTPIRRAGSEPTLPQELQPAPAGGTVVG</sequence>
<dbReference type="Proteomes" id="UP000198243">
    <property type="component" value="Chromosome I"/>
</dbReference>
<dbReference type="GO" id="GO:0022857">
    <property type="term" value="F:transmembrane transporter activity"/>
    <property type="evidence" value="ECO:0007669"/>
    <property type="project" value="InterPro"/>
</dbReference>
<keyword evidence="3 6" id="KW-0812">Transmembrane</keyword>
<dbReference type="EMBL" id="LT607412">
    <property type="protein sequence ID" value="SCF09091.1"/>
    <property type="molecule type" value="Genomic_DNA"/>
</dbReference>
<dbReference type="InterPro" id="IPR011701">
    <property type="entry name" value="MFS"/>
</dbReference>
<dbReference type="Pfam" id="PF07690">
    <property type="entry name" value="MFS_1"/>
    <property type="match status" value="1"/>
</dbReference>
<dbReference type="Gene3D" id="1.20.1250.20">
    <property type="entry name" value="MFS general substrate transporter like domains"/>
    <property type="match status" value="1"/>
</dbReference>
<dbReference type="InterPro" id="IPR036259">
    <property type="entry name" value="MFS_trans_sf"/>
</dbReference>
<name>A0A1C4XLR3_9ACTN</name>
<evidence type="ECO:0000313" key="7">
    <source>
        <dbReference type="EMBL" id="SCF09091.1"/>
    </source>
</evidence>
<evidence type="ECO:0000256" key="6">
    <source>
        <dbReference type="SAM" id="Phobius"/>
    </source>
</evidence>
<evidence type="ECO:0000256" key="2">
    <source>
        <dbReference type="ARBA" id="ARBA00022475"/>
    </source>
</evidence>
<feature type="transmembrane region" description="Helical" evidence="6">
    <location>
        <begin position="196"/>
        <end position="215"/>
    </location>
</feature>
<feature type="transmembrane region" description="Helical" evidence="6">
    <location>
        <begin position="103"/>
        <end position="123"/>
    </location>
</feature>
<evidence type="ECO:0000256" key="4">
    <source>
        <dbReference type="ARBA" id="ARBA00022989"/>
    </source>
</evidence>
<keyword evidence="4 6" id="KW-1133">Transmembrane helix</keyword>
<feature type="transmembrane region" description="Helical" evidence="6">
    <location>
        <begin position="129"/>
        <end position="151"/>
    </location>
</feature>
<dbReference type="PANTHER" id="PTHR23513">
    <property type="entry name" value="INTEGRAL MEMBRANE EFFLUX PROTEIN-RELATED"/>
    <property type="match status" value="1"/>
</dbReference>
<dbReference type="CDD" id="cd06173">
    <property type="entry name" value="MFS_MefA_like"/>
    <property type="match status" value="1"/>
</dbReference>
<dbReference type="GO" id="GO:0005886">
    <property type="term" value="C:plasma membrane"/>
    <property type="evidence" value="ECO:0007669"/>
    <property type="project" value="UniProtKB-SubCell"/>
</dbReference>
<dbReference type="PANTHER" id="PTHR23513:SF6">
    <property type="entry name" value="MAJOR FACILITATOR SUPERFAMILY ASSOCIATED DOMAIN-CONTAINING PROTEIN"/>
    <property type="match status" value="1"/>
</dbReference>
<feature type="transmembrane region" description="Helical" evidence="6">
    <location>
        <begin position="76"/>
        <end position="96"/>
    </location>
</feature>
<evidence type="ECO:0000313" key="8">
    <source>
        <dbReference type="Proteomes" id="UP000198243"/>
    </source>
</evidence>
<protein>
    <submittedName>
        <fullName evidence="7">Predicted arabinose efflux permease, MFS family</fullName>
    </submittedName>
</protein>
<evidence type="ECO:0000256" key="5">
    <source>
        <dbReference type="ARBA" id="ARBA00023136"/>
    </source>
</evidence>
<keyword evidence="2" id="KW-1003">Cell membrane</keyword>
<feature type="transmembrane region" description="Helical" evidence="6">
    <location>
        <begin position="285"/>
        <end position="305"/>
    </location>
</feature>
<evidence type="ECO:0000256" key="1">
    <source>
        <dbReference type="ARBA" id="ARBA00004651"/>
    </source>
</evidence>
<keyword evidence="8" id="KW-1185">Reference proteome</keyword>
<organism evidence="7 8">
    <name type="scientific">Micromonospora coriariae</name>
    <dbReference type="NCBI Taxonomy" id="285665"/>
    <lineage>
        <taxon>Bacteria</taxon>
        <taxon>Bacillati</taxon>
        <taxon>Actinomycetota</taxon>
        <taxon>Actinomycetes</taxon>
        <taxon>Micromonosporales</taxon>
        <taxon>Micromonosporaceae</taxon>
        <taxon>Micromonospora</taxon>
    </lineage>
</organism>
<feature type="transmembrane region" description="Helical" evidence="6">
    <location>
        <begin position="340"/>
        <end position="362"/>
    </location>
</feature>
<proteinExistence type="predicted"/>
<dbReference type="SUPFAM" id="SSF103473">
    <property type="entry name" value="MFS general substrate transporter"/>
    <property type="match status" value="1"/>
</dbReference>
<gene>
    <name evidence="7" type="ORF">GA0070607_5424</name>
</gene>
<accession>A0A1C4XLR3</accession>
<feature type="transmembrane region" description="Helical" evidence="6">
    <location>
        <begin position="172"/>
        <end position="190"/>
    </location>
</feature>
<feature type="transmembrane region" description="Helical" evidence="6">
    <location>
        <begin position="312"/>
        <end position="334"/>
    </location>
</feature>
<feature type="transmembrane region" description="Helical" evidence="6">
    <location>
        <begin position="402"/>
        <end position="422"/>
    </location>
</feature>
<evidence type="ECO:0000256" key="3">
    <source>
        <dbReference type="ARBA" id="ARBA00022692"/>
    </source>
</evidence>
<feature type="transmembrane region" description="Helical" evidence="6">
    <location>
        <begin position="40"/>
        <end position="64"/>
    </location>
</feature>
<dbReference type="AlphaFoldDB" id="A0A1C4XLR3"/>
<comment type="subcellular location">
    <subcellularLocation>
        <location evidence="1">Cell membrane</location>
        <topology evidence="1">Multi-pass membrane protein</topology>
    </subcellularLocation>
</comment>
<reference evidence="8" key="1">
    <citation type="submission" date="2016-06" db="EMBL/GenBank/DDBJ databases">
        <authorList>
            <person name="Varghese N."/>
            <person name="Submissions Spin"/>
        </authorList>
    </citation>
    <scope>NUCLEOTIDE SEQUENCE [LARGE SCALE GENOMIC DNA]</scope>
    <source>
        <strain evidence="8">DSM 44875</strain>
    </source>
</reference>
<feature type="transmembrane region" description="Helical" evidence="6">
    <location>
        <begin position="374"/>
        <end position="396"/>
    </location>
</feature>